<evidence type="ECO:0000313" key="9">
    <source>
        <dbReference type="Proteomes" id="UP000190744"/>
    </source>
</evidence>
<feature type="compositionally biased region" description="Basic and acidic residues" evidence="6">
    <location>
        <begin position="821"/>
        <end position="830"/>
    </location>
</feature>
<dbReference type="GO" id="GO:0006310">
    <property type="term" value="P:DNA recombination"/>
    <property type="evidence" value="ECO:0007669"/>
    <property type="project" value="InterPro"/>
</dbReference>
<dbReference type="GO" id="GO:0005524">
    <property type="term" value="F:ATP binding"/>
    <property type="evidence" value="ECO:0007669"/>
    <property type="project" value="UniProtKB-KW"/>
</dbReference>
<evidence type="ECO:0000256" key="4">
    <source>
        <dbReference type="ARBA" id="ARBA00022840"/>
    </source>
</evidence>
<evidence type="ECO:0000256" key="1">
    <source>
        <dbReference type="ARBA" id="ARBA00007572"/>
    </source>
</evidence>
<dbReference type="GO" id="GO:0006303">
    <property type="term" value="P:double-strand break repair via nonhomologous end joining"/>
    <property type="evidence" value="ECO:0007669"/>
    <property type="project" value="TreeGrafter"/>
</dbReference>
<evidence type="ECO:0000259" key="7">
    <source>
        <dbReference type="PROSITE" id="PS50160"/>
    </source>
</evidence>
<dbReference type="GO" id="GO:0006297">
    <property type="term" value="P:nucleotide-excision repair, DNA gap filling"/>
    <property type="evidence" value="ECO:0007669"/>
    <property type="project" value="TreeGrafter"/>
</dbReference>
<dbReference type="GO" id="GO:0003677">
    <property type="term" value="F:DNA binding"/>
    <property type="evidence" value="ECO:0007669"/>
    <property type="project" value="InterPro"/>
</dbReference>
<feature type="region of interest" description="Disordered" evidence="6">
    <location>
        <begin position="687"/>
        <end position="716"/>
    </location>
</feature>
<dbReference type="InterPro" id="IPR012340">
    <property type="entry name" value="NA-bd_OB-fold"/>
</dbReference>
<evidence type="ECO:0000256" key="2">
    <source>
        <dbReference type="ARBA" id="ARBA00022598"/>
    </source>
</evidence>
<feature type="domain" description="ATP-dependent DNA ligase family profile" evidence="7">
    <location>
        <begin position="392"/>
        <end position="535"/>
    </location>
</feature>
<evidence type="ECO:0000256" key="6">
    <source>
        <dbReference type="SAM" id="MobiDB-lite"/>
    </source>
</evidence>
<evidence type="ECO:0000256" key="5">
    <source>
        <dbReference type="ARBA" id="ARBA00023242"/>
    </source>
</evidence>
<evidence type="ECO:0000313" key="8">
    <source>
        <dbReference type="EMBL" id="OOQ89007.1"/>
    </source>
</evidence>
<dbReference type="CDD" id="cd08039">
    <property type="entry name" value="Adenylation_DNA_ligase_Fungal"/>
    <property type="match status" value="1"/>
</dbReference>
<dbReference type="GO" id="GO:0032807">
    <property type="term" value="C:DNA ligase IV complex"/>
    <property type="evidence" value="ECO:0007669"/>
    <property type="project" value="TreeGrafter"/>
</dbReference>
<dbReference type="Pfam" id="PF04675">
    <property type="entry name" value="DNA_ligase_A_N"/>
    <property type="match status" value="1"/>
</dbReference>
<dbReference type="AlphaFoldDB" id="A0A1S9RU25"/>
<dbReference type="Gene3D" id="3.30.470.30">
    <property type="entry name" value="DNA ligase/mRNA capping enzyme"/>
    <property type="match status" value="1"/>
</dbReference>
<dbReference type="SUPFAM" id="SSF56091">
    <property type="entry name" value="DNA ligase/mRNA capping enzyme, catalytic domain"/>
    <property type="match status" value="1"/>
</dbReference>
<dbReference type="Proteomes" id="UP000190744">
    <property type="component" value="Unassembled WGS sequence"/>
</dbReference>
<keyword evidence="4" id="KW-0067">ATP-binding</keyword>
<dbReference type="PANTHER" id="PTHR45997:SF2">
    <property type="entry name" value="ATP DEPENDENT DNA LIGASE DOMAIN PROTEIN (AFU_ORTHOLOGUE AFUA_5G02430)"/>
    <property type="match status" value="1"/>
</dbReference>
<dbReference type="PANTHER" id="PTHR45997">
    <property type="entry name" value="DNA LIGASE 4"/>
    <property type="match status" value="1"/>
</dbReference>
<dbReference type="EMBL" id="LJBN01000116">
    <property type="protein sequence ID" value="OOQ89007.1"/>
    <property type="molecule type" value="Genomic_DNA"/>
</dbReference>
<dbReference type="GO" id="GO:0003910">
    <property type="term" value="F:DNA ligase (ATP) activity"/>
    <property type="evidence" value="ECO:0007669"/>
    <property type="project" value="InterPro"/>
</dbReference>
<comment type="caution">
    <text evidence="8">The sequence shown here is derived from an EMBL/GenBank/DDBJ whole genome shotgun (WGS) entry which is preliminary data.</text>
</comment>
<dbReference type="Pfam" id="PF01068">
    <property type="entry name" value="DNA_ligase_A_M"/>
    <property type="match status" value="1"/>
</dbReference>
<feature type="region of interest" description="Disordered" evidence="6">
    <location>
        <begin position="757"/>
        <end position="846"/>
    </location>
</feature>
<dbReference type="Gene3D" id="1.10.3260.10">
    <property type="entry name" value="DNA ligase, ATP-dependent, N-terminal domain"/>
    <property type="match status" value="1"/>
</dbReference>
<gene>
    <name evidence="8" type="ORF">PEBR_10239</name>
</gene>
<feature type="compositionally biased region" description="Polar residues" evidence="6">
    <location>
        <begin position="789"/>
        <end position="816"/>
    </location>
</feature>
<comment type="similarity">
    <text evidence="1">Belongs to the ATP-dependent DNA ligase family.</text>
</comment>
<feature type="compositionally biased region" description="Low complexity" evidence="6">
    <location>
        <begin position="688"/>
        <end position="710"/>
    </location>
</feature>
<accession>A0A1S9RU25</accession>
<evidence type="ECO:0000256" key="3">
    <source>
        <dbReference type="ARBA" id="ARBA00022741"/>
    </source>
</evidence>
<dbReference type="InterPro" id="IPR012308">
    <property type="entry name" value="DNA_ligase_ATP-dep_N"/>
</dbReference>
<dbReference type="InterPro" id="IPR036599">
    <property type="entry name" value="DNA_ligase_N_sf"/>
</dbReference>
<feature type="region of interest" description="Disordered" evidence="6">
    <location>
        <begin position="998"/>
        <end position="1020"/>
    </location>
</feature>
<dbReference type="Gene3D" id="2.40.50.140">
    <property type="entry name" value="Nucleic acid-binding proteins"/>
    <property type="match status" value="1"/>
</dbReference>
<sequence>MGFKFSFLCDLLSSLEANRIAKVTAADKDAPDIRSIGQWFSRHERHIHHPETDRLALLSCMFPEKRPDRVYWLQATSLARVIGRCLGLGSSRLSDMNRWRQPGGPDLGQCVENVMCQAENQICADREVSVEEIDQALDMIASRCRFSGPRVRRQQTAVDVESALAPLYRRMSSRDAKWLTRMILKSYSPVTIPEKYTLSRFHFLLPHLLQFQNTFEGALEMLSSEPMDKFPPRPDPKLSANLCSIALDYLRPRTGIKIGRPEYLKARSIRHCHQMAKGRRMSIERKYDGEYCQMHVDLTDKQSPIRIFSKSGKESTADRSAVIPVLKGSLRIGREGCRFTKYCILEGELLVWSDKLGGIADFHKLRKFLPRAGTLIGVEHDSPPQPYEHLMIVFFDILLLDDDICLRAPHRQRRLLLQEVVQKISGRADIAEQEILDFGRSDSQYRLEVSFAKAIAHRWEGYVLKASDEPYFPIYAAGVNNSFGRWIKLKKDYIPGLGDTVDLVLIGACYNAQDGTALTSLKHLRWTHFLVGCLLNKDAVLNCEARPHYRAVDVVNRHCMHWKLLELLNQVGEFHSSEPEGFEGFEVEYGQAGLPTATVILKKPFVVEMMGSGFEKPSGARYYTLRFPRILKIHTERSPEDAASFRELQLLAEDARSVPIDELSQEEEQWRKRLKVGNGLKGYIVQRSRSLSTESHSSTGSDSPGGSDTSMGDHKDGLQSMAMEMPAENSLSNANPEQILGGIEGTPAVFVDESRLSPRTSDMPYDSQVLAETQNSSNRRRFRHKDPSINDQNNGHISKESIQIPQGNTSAASFSGPQAVHQDDTRRNDESVNLPQTKNPSSLERPHQQINAPISPLTTIPVYMSGSPLEGDISSEPQDSSSLFLFLQALGCDKTKSLFKRSNPRAASQGALFGIALVNPGELPLGQLIHKIAKGLSRSLQDRKSTLPANGRIYFLDAVILRENIKPEGFEFCLRQTWRALGIKYYYACLRWKNNKSRDHGSAGPEPRPAQQGGNGQDVSDELSPSLFVSFDEDEILALGEYTSLDGPADPTTMSCTIA</sequence>
<organism evidence="8 9">
    <name type="scientific">Penicillium brasilianum</name>
    <dbReference type="NCBI Taxonomy" id="104259"/>
    <lineage>
        <taxon>Eukaryota</taxon>
        <taxon>Fungi</taxon>
        <taxon>Dikarya</taxon>
        <taxon>Ascomycota</taxon>
        <taxon>Pezizomycotina</taxon>
        <taxon>Eurotiomycetes</taxon>
        <taxon>Eurotiomycetidae</taxon>
        <taxon>Eurotiales</taxon>
        <taxon>Aspergillaceae</taxon>
        <taxon>Penicillium</taxon>
    </lineage>
</organism>
<protein>
    <submittedName>
        <fullName evidence="8">Putative ATP-dependent DNA ligase</fullName>
    </submittedName>
</protein>
<name>A0A1S9RU25_PENBI</name>
<feature type="compositionally biased region" description="Polar residues" evidence="6">
    <location>
        <begin position="831"/>
        <end position="846"/>
    </location>
</feature>
<proteinExistence type="inferred from homology"/>
<keyword evidence="5" id="KW-0539">Nucleus</keyword>
<dbReference type="InterPro" id="IPR029710">
    <property type="entry name" value="LIG4"/>
</dbReference>
<dbReference type="InterPro" id="IPR012310">
    <property type="entry name" value="DNA_ligase_ATP-dep_cent"/>
</dbReference>
<keyword evidence="3" id="KW-0547">Nucleotide-binding</keyword>
<dbReference type="PROSITE" id="PS50160">
    <property type="entry name" value="DNA_LIGASE_A3"/>
    <property type="match status" value="1"/>
</dbReference>
<reference evidence="9" key="1">
    <citation type="submission" date="2015-09" db="EMBL/GenBank/DDBJ databases">
        <authorList>
            <person name="Fill T.P."/>
            <person name="Baretta J.F."/>
            <person name="de Almeida L.G."/>
            <person name="Rocha M."/>
            <person name="de Souza D.H."/>
            <person name="Malavazi I."/>
            <person name="Cerdeira L.T."/>
            <person name="Hong H."/>
            <person name="Samborskyy M."/>
            <person name="de Vasconcelos A.T."/>
            <person name="Leadlay P."/>
            <person name="Rodrigues-Filho E."/>
        </authorList>
    </citation>
    <scope>NUCLEOTIDE SEQUENCE [LARGE SCALE GENOMIC DNA]</scope>
    <source>
        <strain evidence="9">LaBioMMi 136</strain>
    </source>
</reference>
<keyword evidence="2 8" id="KW-0436">Ligase</keyword>